<organism evidence="1 2">
    <name type="scientific">Pseudocitrobacter faecalis</name>
    <dbReference type="NCBI Taxonomy" id="1398493"/>
    <lineage>
        <taxon>Bacteria</taxon>
        <taxon>Pseudomonadati</taxon>
        <taxon>Pseudomonadota</taxon>
        <taxon>Gammaproteobacteria</taxon>
        <taxon>Enterobacterales</taxon>
        <taxon>Enterobacteriaceae</taxon>
        <taxon>Pseudocitrobacter</taxon>
    </lineage>
</organism>
<keyword evidence="2" id="KW-1185">Reference proteome</keyword>
<proteinExistence type="predicted"/>
<accession>A0ABX9G211</accession>
<reference evidence="1 2" key="1">
    <citation type="submission" date="2018-06" db="EMBL/GenBank/DDBJ databases">
        <title>Genomic Encyclopedia of Type Strains, Phase IV (KMG-IV): sequencing the most valuable type-strain genomes for metagenomic binning, comparative biology and taxonomic classification.</title>
        <authorList>
            <person name="Goeker M."/>
        </authorList>
    </citation>
    <scope>NUCLEOTIDE SEQUENCE [LARGE SCALE GENOMIC DNA]</scope>
    <source>
        <strain evidence="1 2">DSM 27453</strain>
    </source>
</reference>
<dbReference type="EMBL" id="QNRL01000001">
    <property type="protein sequence ID" value="RBP14549.1"/>
    <property type="molecule type" value="Genomic_DNA"/>
</dbReference>
<name>A0ABX9G211_9ENTR</name>
<evidence type="ECO:0000313" key="2">
    <source>
        <dbReference type="Proteomes" id="UP000253201"/>
    </source>
</evidence>
<protein>
    <submittedName>
        <fullName evidence="1">Uncharacterized protein</fullName>
    </submittedName>
</protein>
<sequence length="87" mass="10145">MFFFKNNKTKQCVMPEVVDEIPLQEKRRLYLLENGVKNFSGGVTSLHDRIDEMLHNDCTDTEMIRTLLSDLSIYLRDLQVVGKLKPD</sequence>
<dbReference type="RefSeq" id="WP_113856784.1">
    <property type="nucleotide sequence ID" value="NZ_CP174503.1"/>
</dbReference>
<comment type="caution">
    <text evidence="1">The sequence shown here is derived from an EMBL/GenBank/DDBJ whole genome shotgun (WGS) entry which is preliminary data.</text>
</comment>
<gene>
    <name evidence="1" type="ORF">DFQ50_10112</name>
</gene>
<dbReference type="Proteomes" id="UP000253201">
    <property type="component" value="Unassembled WGS sequence"/>
</dbReference>
<evidence type="ECO:0000313" key="1">
    <source>
        <dbReference type="EMBL" id="RBP14549.1"/>
    </source>
</evidence>